<dbReference type="PANTHER" id="PTHR40624">
    <property type="entry name" value="BIOSYNTHESIS MONOOXYGENASE, PUTATIVE (AFU_ORTHOLOGUE AFUA_1G12025)-RELATED"/>
    <property type="match status" value="1"/>
</dbReference>
<dbReference type="PANTHER" id="PTHR40624:SF1">
    <property type="entry name" value="BIOSYNTHESIS MONOOXYGENASE, PUTATIVE (AFU_ORTHOLOGUE AFUA_1G12025)-RELATED"/>
    <property type="match status" value="1"/>
</dbReference>
<dbReference type="AlphaFoldDB" id="A0A8K0RFQ2"/>
<dbReference type="SUPFAM" id="SSF54909">
    <property type="entry name" value="Dimeric alpha+beta barrel"/>
    <property type="match status" value="1"/>
</dbReference>
<dbReference type="Pfam" id="PF03992">
    <property type="entry name" value="ABM"/>
    <property type="match status" value="1"/>
</dbReference>
<protein>
    <recommendedName>
        <fullName evidence="1">ABM domain-containing protein</fullName>
    </recommendedName>
</protein>
<dbReference type="OrthoDB" id="4520428at2759"/>
<feature type="domain" description="ABM" evidence="1">
    <location>
        <begin position="18"/>
        <end position="81"/>
    </location>
</feature>
<gene>
    <name evidence="2" type="ORF">FB567DRAFT_236497</name>
</gene>
<evidence type="ECO:0000313" key="2">
    <source>
        <dbReference type="EMBL" id="KAH7092362.1"/>
    </source>
</evidence>
<dbReference type="InterPro" id="IPR011008">
    <property type="entry name" value="Dimeric_a/b-barrel"/>
</dbReference>
<organism evidence="2 3">
    <name type="scientific">Paraphoma chrysanthemicola</name>
    <dbReference type="NCBI Taxonomy" id="798071"/>
    <lineage>
        <taxon>Eukaryota</taxon>
        <taxon>Fungi</taxon>
        <taxon>Dikarya</taxon>
        <taxon>Ascomycota</taxon>
        <taxon>Pezizomycotina</taxon>
        <taxon>Dothideomycetes</taxon>
        <taxon>Pleosporomycetidae</taxon>
        <taxon>Pleosporales</taxon>
        <taxon>Pleosporineae</taxon>
        <taxon>Phaeosphaeriaceae</taxon>
        <taxon>Paraphoma</taxon>
    </lineage>
</organism>
<reference evidence="2" key="1">
    <citation type="journal article" date="2021" name="Nat. Commun.">
        <title>Genetic determinants of endophytism in the Arabidopsis root mycobiome.</title>
        <authorList>
            <person name="Mesny F."/>
            <person name="Miyauchi S."/>
            <person name="Thiergart T."/>
            <person name="Pickel B."/>
            <person name="Atanasova L."/>
            <person name="Karlsson M."/>
            <person name="Huettel B."/>
            <person name="Barry K.W."/>
            <person name="Haridas S."/>
            <person name="Chen C."/>
            <person name="Bauer D."/>
            <person name="Andreopoulos W."/>
            <person name="Pangilinan J."/>
            <person name="LaButti K."/>
            <person name="Riley R."/>
            <person name="Lipzen A."/>
            <person name="Clum A."/>
            <person name="Drula E."/>
            <person name="Henrissat B."/>
            <person name="Kohler A."/>
            <person name="Grigoriev I.V."/>
            <person name="Martin F.M."/>
            <person name="Hacquard S."/>
        </authorList>
    </citation>
    <scope>NUCLEOTIDE SEQUENCE</scope>
    <source>
        <strain evidence="2">MPI-SDFR-AT-0120</strain>
    </source>
</reference>
<dbReference type="Proteomes" id="UP000813461">
    <property type="component" value="Unassembled WGS sequence"/>
</dbReference>
<dbReference type="EMBL" id="JAGMVJ010000003">
    <property type="protein sequence ID" value="KAH7092362.1"/>
    <property type="molecule type" value="Genomic_DNA"/>
</dbReference>
<name>A0A8K0RFQ2_9PLEO</name>
<sequence length="204" mass="21800">MSGILTTARLVFKDTASRAKAIDAFRAIIAFTTPNEPEVLQYVCALPVDDAAGNEVYMIEEYANQAASDAHLATQPVKDLIELFTSGNILGGAPEVHNCPIRSKKSSGAPLSVETNPAVILLHSSSSDVNSYSQGVESAKGVNAAMVVEDPETKGVRAEYVFSNWDDYTAFETSSAGSKVAETQDKVKIRPIAGFLGREDKSKL</sequence>
<comment type="caution">
    <text evidence="2">The sequence shown here is derived from an EMBL/GenBank/DDBJ whole genome shotgun (WGS) entry which is preliminary data.</text>
</comment>
<proteinExistence type="predicted"/>
<dbReference type="Gene3D" id="3.30.70.100">
    <property type="match status" value="1"/>
</dbReference>
<evidence type="ECO:0000259" key="1">
    <source>
        <dbReference type="Pfam" id="PF03992"/>
    </source>
</evidence>
<accession>A0A8K0RFQ2</accession>
<evidence type="ECO:0000313" key="3">
    <source>
        <dbReference type="Proteomes" id="UP000813461"/>
    </source>
</evidence>
<keyword evidence="3" id="KW-1185">Reference proteome</keyword>
<dbReference type="InterPro" id="IPR007138">
    <property type="entry name" value="ABM_dom"/>
</dbReference>